<gene>
    <name evidence="4" type="ORF">J2T09_000314</name>
</gene>
<dbReference type="InterPro" id="IPR002933">
    <property type="entry name" value="Peptidase_M20"/>
</dbReference>
<dbReference type="Pfam" id="PF07687">
    <property type="entry name" value="M20_dimer"/>
    <property type="match status" value="1"/>
</dbReference>
<proteinExistence type="inferred from homology"/>
<dbReference type="Gene3D" id="3.40.630.10">
    <property type="entry name" value="Zn peptidases"/>
    <property type="match status" value="1"/>
</dbReference>
<dbReference type="PIRSF" id="PIRSF001235">
    <property type="entry name" value="Amidase_carbamoylase"/>
    <property type="match status" value="1"/>
</dbReference>
<comment type="similarity">
    <text evidence="1">Belongs to the peptidase M20 family.</text>
</comment>
<keyword evidence="5" id="KW-1185">Reference proteome</keyword>
<evidence type="ECO:0000259" key="3">
    <source>
        <dbReference type="Pfam" id="PF07687"/>
    </source>
</evidence>
<name>A0ABT9PM84_9HYPH</name>
<dbReference type="SUPFAM" id="SSF55031">
    <property type="entry name" value="Bacterial exopeptidase dimerisation domain"/>
    <property type="match status" value="1"/>
</dbReference>
<evidence type="ECO:0000313" key="4">
    <source>
        <dbReference type="EMBL" id="MDP9835573.1"/>
    </source>
</evidence>
<dbReference type="PANTHER" id="PTHR32494">
    <property type="entry name" value="ALLANTOATE DEIMINASE-RELATED"/>
    <property type="match status" value="1"/>
</dbReference>
<dbReference type="InterPro" id="IPR010158">
    <property type="entry name" value="Amidase_Cbmase"/>
</dbReference>
<organism evidence="4 5">
    <name type="scientific">Neorhizobium huautlense</name>
    <dbReference type="NCBI Taxonomy" id="67774"/>
    <lineage>
        <taxon>Bacteria</taxon>
        <taxon>Pseudomonadati</taxon>
        <taxon>Pseudomonadota</taxon>
        <taxon>Alphaproteobacteria</taxon>
        <taxon>Hyphomicrobiales</taxon>
        <taxon>Rhizobiaceae</taxon>
        <taxon>Rhizobium/Agrobacterium group</taxon>
        <taxon>Neorhizobium</taxon>
    </lineage>
</organism>
<dbReference type="EMBL" id="JAUSRF010000001">
    <property type="protein sequence ID" value="MDP9835573.1"/>
    <property type="molecule type" value="Genomic_DNA"/>
</dbReference>
<evidence type="ECO:0000313" key="5">
    <source>
        <dbReference type="Proteomes" id="UP001241472"/>
    </source>
</evidence>
<dbReference type="EC" id="3.5.1.87" evidence="4"/>
<dbReference type="Proteomes" id="UP001241472">
    <property type="component" value="Unassembled WGS sequence"/>
</dbReference>
<dbReference type="Pfam" id="PF01546">
    <property type="entry name" value="Peptidase_M20"/>
    <property type="match status" value="1"/>
</dbReference>
<comment type="caution">
    <text evidence="4">The sequence shown here is derived from an EMBL/GenBank/DDBJ whole genome shotgun (WGS) entry which is preliminary data.</text>
</comment>
<feature type="domain" description="Peptidase M20 dimerisation" evidence="3">
    <location>
        <begin position="216"/>
        <end position="314"/>
    </location>
</feature>
<dbReference type="InterPro" id="IPR011650">
    <property type="entry name" value="Peptidase_M20_dimer"/>
</dbReference>
<dbReference type="NCBIfam" id="TIGR01879">
    <property type="entry name" value="hydantase"/>
    <property type="match status" value="1"/>
</dbReference>
<accession>A0ABT9PM84</accession>
<evidence type="ECO:0000256" key="1">
    <source>
        <dbReference type="ARBA" id="ARBA00006153"/>
    </source>
</evidence>
<dbReference type="SUPFAM" id="SSF53187">
    <property type="entry name" value="Zn-dependent exopeptidases"/>
    <property type="match status" value="1"/>
</dbReference>
<dbReference type="Gene3D" id="3.30.70.360">
    <property type="match status" value="1"/>
</dbReference>
<keyword evidence="2 4" id="KW-0378">Hydrolase</keyword>
<dbReference type="CDD" id="cd03884">
    <property type="entry name" value="M20_bAS"/>
    <property type="match status" value="1"/>
</dbReference>
<dbReference type="NCBIfam" id="NF006769">
    <property type="entry name" value="PRK09290.1-3"/>
    <property type="match status" value="1"/>
</dbReference>
<dbReference type="PANTHER" id="PTHR32494:SF5">
    <property type="entry name" value="ALLANTOATE AMIDOHYDROLASE"/>
    <property type="match status" value="1"/>
</dbReference>
<sequence length="426" mass="45615">MAGPDIYNTRINIERLWGSIAEMAMIGPGISGGSNRQTLTDADAQGRALLKRWCENEGMDVGVDQMGNMFAVLPGTDADALPVYLGSHLDTQPTGGRYDGVLGVLSSLEVVRTLNERGIRTRHPIGIVNWSNEEGARFVPSMIGSGVFAGAYSPDFALSRTDKDGKIFGDELRRIGWMGDEPVGSRPMRAYLEYHIEQGPILEAENRSVGIVTGCQGFSWLEITLTGREAHTGSTPMSMRANAGLAMARIMEMVQQLAMDHQPDAVGSVGQVFFTPNSRNVLPGRVIFTVDVRSPYLAKLDMLHDEVDRAAHQIAAELGVGISIAPVGRVNPVAFDTELASACRQSAQALGLSHMDIISGAGHDACWLAKVVPTTMIMCPCVGGLSHNEAEEISPEWAAAGADVLLHAALAIAQIAQMPDHDEEAA</sequence>
<dbReference type="GO" id="GO:0050538">
    <property type="term" value="F:N-carbamoyl-L-amino-acid hydrolase activity"/>
    <property type="evidence" value="ECO:0007669"/>
    <property type="project" value="UniProtKB-EC"/>
</dbReference>
<dbReference type="InterPro" id="IPR036264">
    <property type="entry name" value="Bact_exopeptidase_dim_dom"/>
</dbReference>
<reference evidence="4 5" key="1">
    <citation type="submission" date="2023-07" db="EMBL/GenBank/DDBJ databases">
        <title>Sorghum-associated microbial communities from plants grown in Nebraska, USA.</title>
        <authorList>
            <person name="Schachtman D."/>
        </authorList>
    </citation>
    <scope>NUCLEOTIDE SEQUENCE [LARGE SCALE GENOMIC DNA]</scope>
    <source>
        <strain evidence="4 5">DS1307</strain>
    </source>
</reference>
<dbReference type="RefSeq" id="WP_306830327.1">
    <property type="nucleotide sequence ID" value="NZ_JAUSRF010000001.1"/>
</dbReference>
<evidence type="ECO:0000256" key="2">
    <source>
        <dbReference type="ARBA" id="ARBA00022801"/>
    </source>
</evidence>
<protein>
    <submittedName>
        <fullName evidence="4">N-carbamoyl-L-amino-acid hydrolase</fullName>
        <ecNumber evidence="4">3.5.1.87</ecNumber>
    </submittedName>
</protein>